<evidence type="ECO:0000313" key="2">
    <source>
        <dbReference type="EMBL" id="KAK3802911.1"/>
    </source>
</evidence>
<organism evidence="2 3">
    <name type="scientific">Elysia crispata</name>
    <name type="common">lettuce slug</name>
    <dbReference type="NCBI Taxonomy" id="231223"/>
    <lineage>
        <taxon>Eukaryota</taxon>
        <taxon>Metazoa</taxon>
        <taxon>Spiralia</taxon>
        <taxon>Lophotrochozoa</taxon>
        <taxon>Mollusca</taxon>
        <taxon>Gastropoda</taxon>
        <taxon>Heterobranchia</taxon>
        <taxon>Euthyneura</taxon>
        <taxon>Panpulmonata</taxon>
        <taxon>Sacoglossa</taxon>
        <taxon>Placobranchoidea</taxon>
        <taxon>Plakobranchidae</taxon>
        <taxon>Elysia</taxon>
    </lineage>
</organism>
<dbReference type="PANTHER" id="PTHR36912:SF2">
    <property type="entry name" value="ANTIGEN 332, DBL-LIKE PROTEIN"/>
    <property type="match status" value="1"/>
</dbReference>
<accession>A0AAE1BCQ4</accession>
<reference evidence="2" key="1">
    <citation type="journal article" date="2023" name="G3 (Bethesda)">
        <title>A reference genome for the long-term kleptoplast-retaining sea slug Elysia crispata morphotype clarki.</title>
        <authorList>
            <person name="Eastman K.E."/>
            <person name="Pendleton A.L."/>
            <person name="Shaikh M.A."/>
            <person name="Suttiyut T."/>
            <person name="Ogas R."/>
            <person name="Tomko P."/>
            <person name="Gavelis G."/>
            <person name="Widhalm J.R."/>
            <person name="Wisecaver J.H."/>
        </authorList>
    </citation>
    <scope>NUCLEOTIDE SEQUENCE</scope>
    <source>
        <strain evidence="2">ECLA1</strain>
    </source>
</reference>
<keyword evidence="3" id="KW-1185">Reference proteome</keyword>
<proteinExistence type="predicted"/>
<sequence length="471" mass="51387">MYGYQEMYSPGGTEKCMGIKRCALLVGVRTALVSRDVLSWRFAVIGRENTSSVFKALWSLANPFWGLITDRTRQHNVSWNRFHWKSSTSRRVRDYGPVGVVVVTCLALVSPAINDTAENQPVRGKVDEGRVDEGRVDEGKVDEGRVDEGKVDEGRVDEGKVDEEKVDEGKVDEGKVDEGKVDKGRVDEGRVDDGRVDEGRVDEGKVDEGRVDEGRVDDGRVDEGKVDEGRVDEGKVDEGKVDEGKVDEGRVDEGRVDEGKVDEGRVDDGRVDKGRVDDGRVDDGRVDDGRVDEGKVDDGRVDEGRVDDGRVDEGKVDDGRVDEGRVDDGRVDEGRVDEGKGLSNSVCYVTCLFWDGNGATRGHIRRCWPDWSVQPLTSGTAGLSIPCWGGQAVACKSALRGWETGKQGGQVGRSEVWVERRPDLELTMFIDLHTAGRATCLQPGINPGAPKLLSQVGSGRCLAGGFLLVLA</sequence>
<evidence type="ECO:0000256" key="1">
    <source>
        <dbReference type="SAM" id="MobiDB-lite"/>
    </source>
</evidence>
<feature type="region of interest" description="Disordered" evidence="1">
    <location>
        <begin position="119"/>
        <end position="332"/>
    </location>
</feature>
<comment type="caution">
    <text evidence="2">The sequence shown here is derived from an EMBL/GenBank/DDBJ whole genome shotgun (WGS) entry which is preliminary data.</text>
</comment>
<dbReference type="EMBL" id="JAWDGP010000205">
    <property type="protein sequence ID" value="KAK3802911.1"/>
    <property type="molecule type" value="Genomic_DNA"/>
</dbReference>
<name>A0AAE1BCQ4_9GAST</name>
<protein>
    <submittedName>
        <fullName evidence="2">Uncharacterized protein</fullName>
    </submittedName>
</protein>
<feature type="compositionally biased region" description="Basic and acidic residues" evidence="1">
    <location>
        <begin position="124"/>
        <end position="332"/>
    </location>
</feature>
<dbReference type="PANTHER" id="PTHR36912">
    <property type="entry name" value="ANTIGEN 332, DBL-LIKE PROTEIN-RELATED"/>
    <property type="match status" value="1"/>
</dbReference>
<dbReference type="Proteomes" id="UP001283361">
    <property type="component" value="Unassembled WGS sequence"/>
</dbReference>
<dbReference type="AlphaFoldDB" id="A0AAE1BCQ4"/>
<evidence type="ECO:0000313" key="3">
    <source>
        <dbReference type="Proteomes" id="UP001283361"/>
    </source>
</evidence>
<gene>
    <name evidence="2" type="ORF">RRG08_020012</name>
</gene>